<dbReference type="EMBL" id="CP002299">
    <property type="protein sequence ID" value="ADP80700.1"/>
    <property type="molecule type" value="Genomic_DNA"/>
</dbReference>
<dbReference type="InterPro" id="IPR009057">
    <property type="entry name" value="Homeodomain-like_sf"/>
</dbReference>
<evidence type="ECO:0000259" key="5">
    <source>
        <dbReference type="PROSITE" id="PS50977"/>
    </source>
</evidence>
<dbReference type="Proteomes" id="UP000002484">
    <property type="component" value="Chromosome"/>
</dbReference>
<dbReference type="PANTHER" id="PTHR30055:SF234">
    <property type="entry name" value="HTH-TYPE TRANSCRIPTIONAL REGULATOR BETI"/>
    <property type="match status" value="1"/>
</dbReference>
<dbReference type="PROSITE" id="PS50977">
    <property type="entry name" value="HTH_TETR_2"/>
    <property type="match status" value="1"/>
</dbReference>
<dbReference type="PANTHER" id="PTHR30055">
    <property type="entry name" value="HTH-TYPE TRANSCRIPTIONAL REGULATOR RUTR"/>
    <property type="match status" value="1"/>
</dbReference>
<dbReference type="SUPFAM" id="SSF48498">
    <property type="entry name" value="Tetracyclin repressor-like, C-terminal domain"/>
    <property type="match status" value="1"/>
</dbReference>
<evidence type="ECO:0000256" key="1">
    <source>
        <dbReference type="ARBA" id="ARBA00023015"/>
    </source>
</evidence>
<keyword evidence="7" id="KW-1185">Reference proteome</keyword>
<keyword evidence="1" id="KW-0805">Transcription regulation</keyword>
<evidence type="ECO:0000313" key="6">
    <source>
        <dbReference type="EMBL" id="ADP80700.1"/>
    </source>
</evidence>
<gene>
    <name evidence="6" type="ordered locus">FraEuI1c_2667</name>
</gene>
<evidence type="ECO:0000256" key="3">
    <source>
        <dbReference type="ARBA" id="ARBA00023163"/>
    </source>
</evidence>
<dbReference type="InterPro" id="IPR001647">
    <property type="entry name" value="HTH_TetR"/>
</dbReference>
<dbReference type="STRING" id="298654.FraEuI1c_2667"/>
<keyword evidence="2 4" id="KW-0238">DNA-binding</keyword>
<keyword evidence="3" id="KW-0804">Transcription</keyword>
<dbReference type="SUPFAM" id="SSF46689">
    <property type="entry name" value="Homeodomain-like"/>
    <property type="match status" value="1"/>
</dbReference>
<evidence type="ECO:0000256" key="2">
    <source>
        <dbReference type="ARBA" id="ARBA00023125"/>
    </source>
</evidence>
<dbReference type="Gene3D" id="1.10.357.10">
    <property type="entry name" value="Tetracycline Repressor, domain 2"/>
    <property type="match status" value="1"/>
</dbReference>
<dbReference type="InParanoid" id="E3J5A2"/>
<dbReference type="PRINTS" id="PR00455">
    <property type="entry name" value="HTHTETR"/>
</dbReference>
<dbReference type="eggNOG" id="COG1309">
    <property type="taxonomic scope" value="Bacteria"/>
</dbReference>
<proteinExistence type="predicted"/>
<dbReference type="Gene3D" id="1.10.10.60">
    <property type="entry name" value="Homeodomain-like"/>
    <property type="match status" value="1"/>
</dbReference>
<dbReference type="OrthoDB" id="3469831at2"/>
<dbReference type="AlphaFoldDB" id="E3J5A2"/>
<dbReference type="GO" id="GO:0003700">
    <property type="term" value="F:DNA-binding transcription factor activity"/>
    <property type="evidence" value="ECO:0007669"/>
    <property type="project" value="TreeGrafter"/>
</dbReference>
<organism evidence="6 7">
    <name type="scientific">Pseudofrankia inefficax (strain DSM 45817 / CECT 9037 / DDB 130130 / EuI1c)</name>
    <name type="common">Frankia inefficax</name>
    <dbReference type="NCBI Taxonomy" id="298654"/>
    <lineage>
        <taxon>Bacteria</taxon>
        <taxon>Bacillati</taxon>
        <taxon>Actinomycetota</taxon>
        <taxon>Actinomycetes</taxon>
        <taxon>Frankiales</taxon>
        <taxon>Frankiaceae</taxon>
        <taxon>Pseudofrankia</taxon>
    </lineage>
</organism>
<dbReference type="HOGENOM" id="CLU_099394_0_0_11"/>
<feature type="domain" description="HTH tetR-type" evidence="5">
    <location>
        <begin position="56"/>
        <end position="115"/>
    </location>
</feature>
<sequence length="269" mass="28800">MSHPYTDRPPRPDRRGDLAGLVAVSAAAKGSVNAVSWAERAADRSPSVQRSRLRTIQQAKLIVQAARRLVNEKGDQFTTQELAREAGVALQTFYRHFPGKDQLMVAVIEDLIAESAEAYAEAAKELPDPVARLRYYVLAMLSGLDAARGAGASSGGADGAANEAGPRFVTAQHWRLHQRFPEDMAHAIQPITDLIATELRAGEAAGLLHPTDVDRDAALVTKLLMTVYHHHAFAPSEQPIDEIAGHLWAFCLAAVGGAAPPREPAGPGA</sequence>
<name>E3J5A2_PSEI1</name>
<evidence type="ECO:0000313" key="7">
    <source>
        <dbReference type="Proteomes" id="UP000002484"/>
    </source>
</evidence>
<evidence type="ECO:0000256" key="4">
    <source>
        <dbReference type="PROSITE-ProRule" id="PRU00335"/>
    </source>
</evidence>
<dbReference type="InterPro" id="IPR050109">
    <property type="entry name" value="HTH-type_TetR-like_transc_reg"/>
</dbReference>
<dbReference type="GO" id="GO:0000976">
    <property type="term" value="F:transcription cis-regulatory region binding"/>
    <property type="evidence" value="ECO:0007669"/>
    <property type="project" value="TreeGrafter"/>
</dbReference>
<reference evidence="6 7" key="1">
    <citation type="submission" date="2010-10" db="EMBL/GenBank/DDBJ databases">
        <title>Complete sequence of Frankia sp. EuI1c.</title>
        <authorList>
            <consortium name="US DOE Joint Genome Institute"/>
            <person name="Lucas S."/>
            <person name="Copeland A."/>
            <person name="Lapidus A."/>
            <person name="Cheng J.-F."/>
            <person name="Bruce D."/>
            <person name="Goodwin L."/>
            <person name="Pitluck S."/>
            <person name="Chertkov O."/>
            <person name="Detter J.C."/>
            <person name="Han C."/>
            <person name="Tapia R."/>
            <person name="Land M."/>
            <person name="Hauser L."/>
            <person name="Jeffries C."/>
            <person name="Kyrpides N."/>
            <person name="Ivanova N."/>
            <person name="Mikhailova N."/>
            <person name="Beauchemin N."/>
            <person name="Sen A."/>
            <person name="Sur S.A."/>
            <person name="Gtari M."/>
            <person name="Wall L."/>
            <person name="Tisa L."/>
            <person name="Woyke T."/>
        </authorList>
    </citation>
    <scope>NUCLEOTIDE SEQUENCE [LARGE SCALE GENOMIC DNA]</scope>
    <source>
        <strain evidence="7">DSM 45817 / CECT 9037 / EuI1c</strain>
    </source>
</reference>
<dbReference type="InterPro" id="IPR036271">
    <property type="entry name" value="Tet_transcr_reg_TetR-rel_C_sf"/>
</dbReference>
<protein>
    <submittedName>
        <fullName evidence="6">Regulatory protein TetR</fullName>
    </submittedName>
</protein>
<feature type="DNA-binding region" description="H-T-H motif" evidence="4">
    <location>
        <begin position="78"/>
        <end position="97"/>
    </location>
</feature>
<dbReference type="Pfam" id="PF00440">
    <property type="entry name" value="TetR_N"/>
    <property type="match status" value="1"/>
</dbReference>
<accession>E3J5A2</accession>
<dbReference type="KEGG" id="fri:FraEuI1c_2667"/>